<accession>A0ACC3SZL0</accession>
<dbReference type="Proteomes" id="UP001433508">
    <property type="component" value="Unassembled WGS sequence"/>
</dbReference>
<proteinExistence type="predicted"/>
<reference evidence="2" key="1">
    <citation type="journal article" date="2024" name="Front. Bioeng. Biotechnol.">
        <title>Genome-scale model development and genomic sequencing of the oleaginous clade Lipomyces.</title>
        <authorList>
            <person name="Czajka J.J."/>
            <person name="Han Y."/>
            <person name="Kim J."/>
            <person name="Mondo S.J."/>
            <person name="Hofstad B.A."/>
            <person name="Robles A."/>
            <person name="Haridas S."/>
            <person name="Riley R."/>
            <person name="LaButti K."/>
            <person name="Pangilinan J."/>
            <person name="Andreopoulos W."/>
            <person name="Lipzen A."/>
            <person name="Yan J."/>
            <person name="Wang M."/>
            <person name="Ng V."/>
            <person name="Grigoriev I.V."/>
            <person name="Spatafora J.W."/>
            <person name="Magnuson J.K."/>
            <person name="Baker S.E."/>
            <person name="Pomraning K.R."/>
        </authorList>
    </citation>
    <scope>NUCLEOTIDE SEQUENCE [LARGE SCALE GENOMIC DNA]</scope>
    <source>
        <strain evidence="2">CBS 7786</strain>
    </source>
</reference>
<gene>
    <name evidence="1" type="ORF">V1525DRAFT_327971</name>
</gene>
<feature type="non-terminal residue" evidence="1">
    <location>
        <position position="1"/>
    </location>
</feature>
<name>A0ACC3SZL0_LIPKO</name>
<feature type="non-terminal residue" evidence="1">
    <location>
        <position position="129"/>
    </location>
</feature>
<evidence type="ECO:0000313" key="2">
    <source>
        <dbReference type="Proteomes" id="UP001433508"/>
    </source>
</evidence>
<evidence type="ECO:0000313" key="1">
    <source>
        <dbReference type="EMBL" id="KAK9236874.1"/>
    </source>
</evidence>
<comment type="caution">
    <text evidence="1">The sequence shown here is derived from an EMBL/GenBank/DDBJ whole genome shotgun (WGS) entry which is preliminary data.</text>
</comment>
<organism evidence="1 2">
    <name type="scientific">Lipomyces kononenkoae</name>
    <name type="common">Yeast</name>
    <dbReference type="NCBI Taxonomy" id="34357"/>
    <lineage>
        <taxon>Eukaryota</taxon>
        <taxon>Fungi</taxon>
        <taxon>Dikarya</taxon>
        <taxon>Ascomycota</taxon>
        <taxon>Saccharomycotina</taxon>
        <taxon>Lipomycetes</taxon>
        <taxon>Lipomycetales</taxon>
        <taxon>Lipomycetaceae</taxon>
        <taxon>Lipomyces</taxon>
    </lineage>
</organism>
<keyword evidence="2" id="KW-1185">Reference proteome</keyword>
<protein>
    <submittedName>
        <fullName evidence="1">Prp19/Pso4-like-domain-containing protein</fullName>
    </submittedName>
</protein>
<sequence>VTGKPVEKPVVSKKSGGVFEKSAIEEYIFQHNQDPLNGEQLSEDDLIEIQTSRVVPARPNTSDSIPSLLHAFQVEYDALALESFELKKQLLEARKELSSTLYYHDAAVKVAARLMSERDEARAAIVRLS</sequence>
<dbReference type="EMBL" id="MU971378">
    <property type="protein sequence ID" value="KAK9236874.1"/>
    <property type="molecule type" value="Genomic_DNA"/>
</dbReference>